<feature type="region of interest" description="Disordered" evidence="1">
    <location>
        <begin position="126"/>
        <end position="150"/>
    </location>
</feature>
<sequence length="166" mass="18906">MEGEEAEYVIREVHEGVCGTHIGGRALTSKIARAGYYWPTLRNDCMDYVRKCEKCQRFAEGHKAPPEHLRSITSPWPFCKWGVDILGPFLVALGQMKFIIMAIDYFTKWVEVEPFATISSEKLEKANPELDSDKSNMDGQKRPILGSTQISPIRTARKGRSWARLE</sequence>
<evidence type="ECO:0000313" key="3">
    <source>
        <dbReference type="EMBL" id="RDX64715.1"/>
    </source>
</evidence>
<organism evidence="3 4">
    <name type="scientific">Mucuna pruriens</name>
    <name type="common">Velvet bean</name>
    <name type="synonym">Dolichos pruriens</name>
    <dbReference type="NCBI Taxonomy" id="157652"/>
    <lineage>
        <taxon>Eukaryota</taxon>
        <taxon>Viridiplantae</taxon>
        <taxon>Streptophyta</taxon>
        <taxon>Embryophyta</taxon>
        <taxon>Tracheophyta</taxon>
        <taxon>Spermatophyta</taxon>
        <taxon>Magnoliopsida</taxon>
        <taxon>eudicotyledons</taxon>
        <taxon>Gunneridae</taxon>
        <taxon>Pentapetalae</taxon>
        <taxon>rosids</taxon>
        <taxon>fabids</taxon>
        <taxon>Fabales</taxon>
        <taxon>Fabaceae</taxon>
        <taxon>Papilionoideae</taxon>
        <taxon>50 kb inversion clade</taxon>
        <taxon>NPAAA clade</taxon>
        <taxon>indigoferoid/millettioid clade</taxon>
        <taxon>Phaseoleae</taxon>
        <taxon>Mucuna</taxon>
    </lineage>
</organism>
<dbReference type="InterPro" id="IPR012337">
    <property type="entry name" value="RNaseH-like_sf"/>
</dbReference>
<dbReference type="Gene3D" id="3.30.420.10">
    <property type="entry name" value="Ribonuclease H-like superfamily/Ribonuclease H"/>
    <property type="match status" value="1"/>
</dbReference>
<dbReference type="EMBL" id="QJKJ01014254">
    <property type="protein sequence ID" value="RDX64715.1"/>
    <property type="molecule type" value="Genomic_DNA"/>
</dbReference>
<feature type="domain" description="Integrase zinc-binding" evidence="2">
    <location>
        <begin position="5"/>
        <end position="58"/>
    </location>
</feature>
<accession>A0A371EF96</accession>
<reference evidence="3" key="1">
    <citation type="submission" date="2018-05" db="EMBL/GenBank/DDBJ databases">
        <title>Draft genome of Mucuna pruriens seed.</title>
        <authorList>
            <person name="Nnadi N.E."/>
            <person name="Vos R."/>
            <person name="Hasami M.H."/>
            <person name="Devisetty U.K."/>
            <person name="Aguiy J.C."/>
        </authorList>
    </citation>
    <scope>NUCLEOTIDE SEQUENCE [LARGE SCALE GENOMIC DNA]</scope>
    <source>
        <strain evidence="3">JCA_2017</strain>
    </source>
</reference>
<gene>
    <name evidence="3" type="primary">GIN1</name>
    <name evidence="3" type="ORF">CR513_56698</name>
</gene>
<dbReference type="InterPro" id="IPR041588">
    <property type="entry name" value="Integrase_H2C2"/>
</dbReference>
<keyword evidence="4" id="KW-1185">Reference proteome</keyword>
<dbReference type="Gene3D" id="1.10.340.70">
    <property type="match status" value="1"/>
</dbReference>
<dbReference type="Pfam" id="PF17921">
    <property type="entry name" value="Integrase_H2C2"/>
    <property type="match status" value="1"/>
</dbReference>
<dbReference type="SUPFAM" id="SSF53098">
    <property type="entry name" value="Ribonuclease H-like"/>
    <property type="match status" value="1"/>
</dbReference>
<dbReference type="AlphaFoldDB" id="A0A371EF96"/>
<feature type="non-terminal residue" evidence="3">
    <location>
        <position position="1"/>
    </location>
</feature>
<dbReference type="PANTHER" id="PTHR47266">
    <property type="entry name" value="ENDONUCLEASE-RELATED"/>
    <property type="match status" value="1"/>
</dbReference>
<evidence type="ECO:0000259" key="2">
    <source>
        <dbReference type="Pfam" id="PF17921"/>
    </source>
</evidence>
<dbReference type="InterPro" id="IPR036397">
    <property type="entry name" value="RNaseH_sf"/>
</dbReference>
<comment type="caution">
    <text evidence="3">The sequence shown here is derived from an EMBL/GenBank/DDBJ whole genome shotgun (WGS) entry which is preliminary data.</text>
</comment>
<feature type="compositionally biased region" description="Basic and acidic residues" evidence="1">
    <location>
        <begin position="126"/>
        <end position="141"/>
    </location>
</feature>
<proteinExistence type="predicted"/>
<dbReference type="InterPro" id="IPR052160">
    <property type="entry name" value="Gypsy_RT_Integrase-like"/>
</dbReference>
<protein>
    <submittedName>
        <fullName evidence="3">Gypsy retrotransposon integrase-like protein 1</fullName>
    </submittedName>
</protein>
<dbReference type="GO" id="GO:0003676">
    <property type="term" value="F:nucleic acid binding"/>
    <property type="evidence" value="ECO:0007669"/>
    <property type="project" value="InterPro"/>
</dbReference>
<dbReference type="Proteomes" id="UP000257109">
    <property type="component" value="Unassembled WGS sequence"/>
</dbReference>
<evidence type="ECO:0000256" key="1">
    <source>
        <dbReference type="SAM" id="MobiDB-lite"/>
    </source>
</evidence>
<dbReference type="OrthoDB" id="1432469at2759"/>
<evidence type="ECO:0000313" key="4">
    <source>
        <dbReference type="Proteomes" id="UP000257109"/>
    </source>
</evidence>
<name>A0A371EF96_MUCPR</name>